<comment type="caution">
    <text evidence="3">The sequence shown here is derived from an EMBL/GenBank/DDBJ whole genome shotgun (WGS) entry which is preliminary data.</text>
</comment>
<name>K0TBM9_THAOC</name>
<keyword evidence="2" id="KW-0812">Transmembrane</keyword>
<gene>
    <name evidence="3" type="ORF">THAOC_03386</name>
</gene>
<evidence type="ECO:0000313" key="3">
    <source>
        <dbReference type="EMBL" id="EJK74910.1"/>
    </source>
</evidence>
<evidence type="ECO:0000256" key="2">
    <source>
        <dbReference type="SAM" id="Phobius"/>
    </source>
</evidence>
<keyword evidence="2" id="KW-1133">Transmembrane helix</keyword>
<feature type="compositionally biased region" description="Low complexity" evidence="1">
    <location>
        <begin position="80"/>
        <end position="91"/>
    </location>
</feature>
<dbReference type="EMBL" id="AGNL01003262">
    <property type="protein sequence ID" value="EJK74910.1"/>
    <property type="molecule type" value="Genomic_DNA"/>
</dbReference>
<evidence type="ECO:0000313" key="4">
    <source>
        <dbReference type="Proteomes" id="UP000266841"/>
    </source>
</evidence>
<proteinExistence type="predicted"/>
<keyword evidence="4" id="KW-1185">Reference proteome</keyword>
<sequence>MEELSFEIQQWFNEGVYVPEDLKSPSSDDDTHYSLRRVVRLIVPVLCWACSCLFTLMWTYDFIRRMLLKNRGDSAVLVSSESSLGSSPEPAADTASNDGLQQPAELEEDEQEDKVVASRAYDIFLSRVVSELAASNERLRSEVKRLRPVRDIINTVVLSYQNESHGRAEISRVVYQPCLCCNDITLLFDFRSTRPIPLSAVHAGEAGVIMSGIPVSTNYHIKFTFKWHGCEERVDAVLLYASGYRVFGSLRGLDDEDWSVLRSVRNDMLEDEYCFFIESGMLGQHVQFIAETFSPGADMPELSHSIDLVSDRCCRGDDFEEKIKEFDAVQRTIIEASCSPDYSRLMKRHCGLNLELERLKSLADRLCEVEIFNSSDDYNLCYCVDIAEGDVCMSNKRWDILVDCDDAFSVSEVPSVTLSVAGVRARVVAHHVFIRENSIMAILFFDNDSVVYCLICDDGDHGDGIDEEDLESVRADLNASLRDTAEAERFDHLSCYYVSINLPLAIPLGILGTLAVFGLHQERLEEVKQELESDA</sequence>
<evidence type="ECO:0000256" key="1">
    <source>
        <dbReference type="SAM" id="MobiDB-lite"/>
    </source>
</evidence>
<dbReference type="Proteomes" id="UP000266841">
    <property type="component" value="Unassembled WGS sequence"/>
</dbReference>
<protein>
    <submittedName>
        <fullName evidence="3">Uncharacterized protein</fullName>
    </submittedName>
</protein>
<dbReference type="AlphaFoldDB" id="K0TBM9"/>
<feature type="transmembrane region" description="Helical" evidence="2">
    <location>
        <begin position="41"/>
        <end position="60"/>
    </location>
</feature>
<keyword evidence="2" id="KW-0472">Membrane</keyword>
<organism evidence="3 4">
    <name type="scientific">Thalassiosira oceanica</name>
    <name type="common">Marine diatom</name>
    <dbReference type="NCBI Taxonomy" id="159749"/>
    <lineage>
        <taxon>Eukaryota</taxon>
        <taxon>Sar</taxon>
        <taxon>Stramenopiles</taxon>
        <taxon>Ochrophyta</taxon>
        <taxon>Bacillariophyta</taxon>
        <taxon>Coscinodiscophyceae</taxon>
        <taxon>Thalassiosirophycidae</taxon>
        <taxon>Thalassiosirales</taxon>
        <taxon>Thalassiosiraceae</taxon>
        <taxon>Thalassiosira</taxon>
    </lineage>
</organism>
<feature type="region of interest" description="Disordered" evidence="1">
    <location>
        <begin position="80"/>
        <end position="112"/>
    </location>
</feature>
<accession>K0TBM9</accession>
<reference evidence="3 4" key="1">
    <citation type="journal article" date="2012" name="Genome Biol.">
        <title>Genome and low-iron response of an oceanic diatom adapted to chronic iron limitation.</title>
        <authorList>
            <person name="Lommer M."/>
            <person name="Specht M."/>
            <person name="Roy A.S."/>
            <person name="Kraemer L."/>
            <person name="Andreson R."/>
            <person name="Gutowska M.A."/>
            <person name="Wolf J."/>
            <person name="Bergner S.V."/>
            <person name="Schilhabel M.B."/>
            <person name="Klostermeier U.C."/>
            <person name="Beiko R.G."/>
            <person name="Rosenstiel P."/>
            <person name="Hippler M."/>
            <person name="Laroche J."/>
        </authorList>
    </citation>
    <scope>NUCLEOTIDE SEQUENCE [LARGE SCALE GENOMIC DNA]</scope>
    <source>
        <strain evidence="3 4">CCMP1005</strain>
    </source>
</reference>